<dbReference type="Proteomes" id="UP000245207">
    <property type="component" value="Unassembled WGS sequence"/>
</dbReference>
<evidence type="ECO:0000313" key="2">
    <source>
        <dbReference type="Proteomes" id="UP000245207"/>
    </source>
</evidence>
<reference evidence="1 2" key="1">
    <citation type="journal article" date="2018" name="Mol. Plant">
        <title>The genome of Artemisia annua provides insight into the evolution of Asteraceae family and artemisinin biosynthesis.</title>
        <authorList>
            <person name="Shen Q."/>
            <person name="Zhang L."/>
            <person name="Liao Z."/>
            <person name="Wang S."/>
            <person name="Yan T."/>
            <person name="Shi P."/>
            <person name="Liu M."/>
            <person name="Fu X."/>
            <person name="Pan Q."/>
            <person name="Wang Y."/>
            <person name="Lv Z."/>
            <person name="Lu X."/>
            <person name="Zhang F."/>
            <person name="Jiang W."/>
            <person name="Ma Y."/>
            <person name="Chen M."/>
            <person name="Hao X."/>
            <person name="Li L."/>
            <person name="Tang Y."/>
            <person name="Lv G."/>
            <person name="Zhou Y."/>
            <person name="Sun X."/>
            <person name="Brodelius P.E."/>
            <person name="Rose J.K.C."/>
            <person name="Tang K."/>
        </authorList>
    </citation>
    <scope>NUCLEOTIDE SEQUENCE [LARGE SCALE GENOMIC DNA]</scope>
    <source>
        <strain evidence="2">cv. Huhao1</strain>
        <tissue evidence="1">Leaf</tissue>
    </source>
</reference>
<comment type="caution">
    <text evidence="1">The sequence shown here is derived from an EMBL/GenBank/DDBJ whole genome shotgun (WGS) entry which is preliminary data.</text>
</comment>
<organism evidence="1 2">
    <name type="scientific">Artemisia annua</name>
    <name type="common">Sweet wormwood</name>
    <dbReference type="NCBI Taxonomy" id="35608"/>
    <lineage>
        <taxon>Eukaryota</taxon>
        <taxon>Viridiplantae</taxon>
        <taxon>Streptophyta</taxon>
        <taxon>Embryophyta</taxon>
        <taxon>Tracheophyta</taxon>
        <taxon>Spermatophyta</taxon>
        <taxon>Magnoliopsida</taxon>
        <taxon>eudicotyledons</taxon>
        <taxon>Gunneridae</taxon>
        <taxon>Pentapetalae</taxon>
        <taxon>asterids</taxon>
        <taxon>campanulids</taxon>
        <taxon>Asterales</taxon>
        <taxon>Asteraceae</taxon>
        <taxon>Asteroideae</taxon>
        <taxon>Anthemideae</taxon>
        <taxon>Artemisiinae</taxon>
        <taxon>Artemisia</taxon>
    </lineage>
</organism>
<dbReference type="EMBL" id="PKPP01002010">
    <property type="protein sequence ID" value="PWA78279.1"/>
    <property type="molecule type" value="Genomic_DNA"/>
</dbReference>
<name>A0A2U1NXP0_ARTAN</name>
<gene>
    <name evidence="1" type="ORF">CTI12_AA217440</name>
</gene>
<accession>A0A2U1NXP0</accession>
<dbReference type="AlphaFoldDB" id="A0A2U1NXP0"/>
<sequence>MQDVDGVKGQRIRISRFRTANVGTQTLKWHDAVSRNISFDRLCVLLCHNAATGFWLHLRIPGVKYDSEKQLGRPVWETPK</sequence>
<evidence type="ECO:0000313" key="1">
    <source>
        <dbReference type="EMBL" id="PWA78279.1"/>
    </source>
</evidence>
<keyword evidence="2" id="KW-1185">Reference proteome</keyword>
<proteinExistence type="predicted"/>
<protein>
    <submittedName>
        <fullName evidence="1">Uncharacterized protein</fullName>
    </submittedName>
</protein>